<organism evidence="3 4">
    <name type="scientific">Brevifollis gellanilyticus</name>
    <dbReference type="NCBI Taxonomy" id="748831"/>
    <lineage>
        <taxon>Bacteria</taxon>
        <taxon>Pseudomonadati</taxon>
        <taxon>Verrucomicrobiota</taxon>
        <taxon>Verrucomicrobiia</taxon>
        <taxon>Verrucomicrobiales</taxon>
        <taxon>Verrucomicrobiaceae</taxon>
    </lineage>
</organism>
<proteinExistence type="predicted"/>
<dbReference type="EMBL" id="BKAG01000005">
    <property type="protein sequence ID" value="GEP41724.1"/>
    <property type="molecule type" value="Genomic_DNA"/>
</dbReference>
<feature type="compositionally biased region" description="Polar residues" evidence="1">
    <location>
        <begin position="210"/>
        <end position="221"/>
    </location>
</feature>
<feature type="chain" id="PRO_5021726340" evidence="2">
    <location>
        <begin position="20"/>
        <end position="401"/>
    </location>
</feature>
<accession>A0A512M4Q0</accession>
<feature type="compositionally biased region" description="Basic and acidic residues" evidence="1">
    <location>
        <begin position="197"/>
        <end position="208"/>
    </location>
</feature>
<feature type="compositionally biased region" description="Polar residues" evidence="1">
    <location>
        <begin position="150"/>
        <end position="161"/>
    </location>
</feature>
<reference evidence="3 4" key="1">
    <citation type="submission" date="2019-07" db="EMBL/GenBank/DDBJ databases">
        <title>Whole genome shotgun sequence of Brevifollis gellanilyticus NBRC 108608.</title>
        <authorList>
            <person name="Hosoyama A."/>
            <person name="Uohara A."/>
            <person name="Ohji S."/>
            <person name="Ichikawa N."/>
        </authorList>
    </citation>
    <scope>NUCLEOTIDE SEQUENCE [LARGE SCALE GENOMIC DNA]</scope>
    <source>
        <strain evidence="3 4">NBRC 108608</strain>
    </source>
</reference>
<dbReference type="Proteomes" id="UP000321577">
    <property type="component" value="Unassembled WGS sequence"/>
</dbReference>
<feature type="compositionally biased region" description="Polar residues" evidence="1">
    <location>
        <begin position="346"/>
        <end position="361"/>
    </location>
</feature>
<feature type="region of interest" description="Disordered" evidence="1">
    <location>
        <begin position="148"/>
        <end position="231"/>
    </location>
</feature>
<keyword evidence="2" id="KW-0732">Signal</keyword>
<feature type="compositionally biased region" description="Gly residues" evidence="1">
    <location>
        <begin position="389"/>
        <end position="401"/>
    </location>
</feature>
<feature type="compositionally biased region" description="Basic and acidic residues" evidence="1">
    <location>
        <begin position="165"/>
        <end position="188"/>
    </location>
</feature>
<dbReference type="RefSeq" id="WP_146849185.1">
    <property type="nucleotide sequence ID" value="NZ_BKAG01000005.1"/>
</dbReference>
<evidence type="ECO:0000256" key="2">
    <source>
        <dbReference type="SAM" id="SignalP"/>
    </source>
</evidence>
<feature type="signal peptide" evidence="2">
    <location>
        <begin position="1"/>
        <end position="19"/>
    </location>
</feature>
<name>A0A512M4Q0_9BACT</name>
<feature type="region of interest" description="Disordered" evidence="1">
    <location>
        <begin position="64"/>
        <end position="87"/>
    </location>
</feature>
<evidence type="ECO:0000313" key="3">
    <source>
        <dbReference type="EMBL" id="GEP41724.1"/>
    </source>
</evidence>
<protein>
    <submittedName>
        <fullName evidence="3">Uncharacterized protein</fullName>
    </submittedName>
</protein>
<comment type="caution">
    <text evidence="3">The sequence shown here is derived from an EMBL/GenBank/DDBJ whole genome shotgun (WGS) entry which is preliminary data.</text>
</comment>
<keyword evidence="4" id="KW-1185">Reference proteome</keyword>
<gene>
    <name evidence="3" type="ORF">BGE01nite_10150</name>
</gene>
<feature type="region of interest" description="Disordered" evidence="1">
    <location>
        <begin position="335"/>
        <end position="401"/>
    </location>
</feature>
<evidence type="ECO:0000313" key="4">
    <source>
        <dbReference type="Proteomes" id="UP000321577"/>
    </source>
</evidence>
<dbReference type="AlphaFoldDB" id="A0A512M4Q0"/>
<sequence>MKTKLTFLIALAIASTLQAQKPAFNQAPRSVPQASRMPVTKAPVATPRSVPAYRAPAIRGSAPQIIRSFTPPPPPRATTSRTLKPATAPRAALPNQKNVIQKPGLSNPAPALNDRNMAAIHEGARITESLRSLDDIRKTFPDALRDKYNLGQNNKGSNNGFQMPLDRDGTATREFTPREVKGPSDHPTNRSGLTDIRGGRERAQRGLSREVTTNPDGSTTELVKRHDGDGQVIQYDRTTRDSSGTITRVEQNEINSDGVVTAHRADRTANGDYVHSVTLTRPDGTGNLGSVWRSADPWFCDRSPEEISTGGPVNGSGPSVIETAGLVPLDLLRQHANGEAPGGGTNFMTSGRLNRNHTNPASIDGAGSLPSTANRHRVPVDNSNLAGPSSGGSTGGGDRPD</sequence>
<evidence type="ECO:0000256" key="1">
    <source>
        <dbReference type="SAM" id="MobiDB-lite"/>
    </source>
</evidence>